<sequence length="78" mass="8557">MPKFIRLALQFIKIFIGNFGGDSAKVTVAGQQDKSELNVGHIGGMHLTIDDTNGLLPEHSYNFMLKTNNSYPVMGGYP</sequence>
<organism evidence="1 2">
    <name type="scientific">Glossina morsitans morsitans</name>
    <name type="common">Savannah tsetse fly</name>
    <dbReference type="NCBI Taxonomy" id="37546"/>
    <lineage>
        <taxon>Eukaryota</taxon>
        <taxon>Metazoa</taxon>
        <taxon>Ecdysozoa</taxon>
        <taxon>Arthropoda</taxon>
        <taxon>Hexapoda</taxon>
        <taxon>Insecta</taxon>
        <taxon>Pterygota</taxon>
        <taxon>Neoptera</taxon>
        <taxon>Endopterygota</taxon>
        <taxon>Diptera</taxon>
        <taxon>Brachycera</taxon>
        <taxon>Muscomorpha</taxon>
        <taxon>Hippoboscoidea</taxon>
        <taxon>Glossinidae</taxon>
        <taxon>Glossina</taxon>
    </lineage>
</organism>
<name>A0A1B0GD73_GLOMM</name>
<dbReference type="Proteomes" id="UP000092444">
    <property type="component" value="Unassembled WGS sequence"/>
</dbReference>
<evidence type="ECO:0000313" key="1">
    <source>
        <dbReference type="EnsemblMetazoa" id="GMOY011248-PA"/>
    </source>
</evidence>
<dbReference type="STRING" id="37546.A0A1B0GD73"/>
<dbReference type="EMBL" id="CCAG010002322">
    <property type="status" value="NOT_ANNOTATED_CDS"/>
    <property type="molecule type" value="Genomic_DNA"/>
</dbReference>
<dbReference type="VEuPathDB" id="VectorBase:GMOY011248"/>
<proteinExistence type="predicted"/>
<keyword evidence="2" id="KW-1185">Reference proteome</keyword>
<dbReference type="AlphaFoldDB" id="A0A1B0GD73"/>
<evidence type="ECO:0000313" key="2">
    <source>
        <dbReference type="Proteomes" id="UP000092444"/>
    </source>
</evidence>
<dbReference type="EnsemblMetazoa" id="GMOY011248-RA">
    <property type="protein sequence ID" value="GMOY011248-PA"/>
    <property type="gene ID" value="GMOY011248"/>
</dbReference>
<accession>A0A1B0GD73</accession>
<protein>
    <submittedName>
        <fullName evidence="1">Uncharacterized protein</fullName>
    </submittedName>
</protein>
<reference evidence="1" key="1">
    <citation type="submission" date="2020-05" db="UniProtKB">
        <authorList>
            <consortium name="EnsemblMetazoa"/>
        </authorList>
    </citation>
    <scope>IDENTIFICATION</scope>
    <source>
        <strain evidence="1">Yale</strain>
    </source>
</reference>